<name>A0ABD3NEH4_9STRA</name>
<evidence type="ECO:0000313" key="3">
    <source>
        <dbReference type="Proteomes" id="UP001530400"/>
    </source>
</evidence>
<accession>A0ABD3NEH4</accession>
<proteinExistence type="predicted"/>
<evidence type="ECO:0000313" key="2">
    <source>
        <dbReference type="EMBL" id="KAL3774460.1"/>
    </source>
</evidence>
<protein>
    <submittedName>
        <fullName evidence="2">Uncharacterized protein</fullName>
    </submittedName>
</protein>
<feature type="compositionally biased region" description="Basic and acidic residues" evidence="1">
    <location>
        <begin position="281"/>
        <end position="294"/>
    </location>
</feature>
<organism evidence="2 3">
    <name type="scientific">Cyclotella atomus</name>
    <dbReference type="NCBI Taxonomy" id="382360"/>
    <lineage>
        <taxon>Eukaryota</taxon>
        <taxon>Sar</taxon>
        <taxon>Stramenopiles</taxon>
        <taxon>Ochrophyta</taxon>
        <taxon>Bacillariophyta</taxon>
        <taxon>Coscinodiscophyceae</taxon>
        <taxon>Thalassiosirophycidae</taxon>
        <taxon>Stephanodiscales</taxon>
        <taxon>Stephanodiscaceae</taxon>
        <taxon>Cyclotella</taxon>
    </lineage>
</organism>
<dbReference type="Proteomes" id="UP001530400">
    <property type="component" value="Unassembled WGS sequence"/>
</dbReference>
<gene>
    <name evidence="2" type="ORF">ACHAWO_007609</name>
</gene>
<feature type="region of interest" description="Disordered" evidence="1">
    <location>
        <begin position="251"/>
        <end position="294"/>
    </location>
</feature>
<comment type="caution">
    <text evidence="2">The sequence shown here is derived from an EMBL/GenBank/DDBJ whole genome shotgun (WGS) entry which is preliminary data.</text>
</comment>
<dbReference type="AlphaFoldDB" id="A0ABD3NEH4"/>
<keyword evidence="3" id="KW-1185">Reference proteome</keyword>
<dbReference type="EMBL" id="JALLPJ020001192">
    <property type="protein sequence ID" value="KAL3774460.1"/>
    <property type="molecule type" value="Genomic_DNA"/>
</dbReference>
<reference evidence="2 3" key="1">
    <citation type="submission" date="2024-10" db="EMBL/GenBank/DDBJ databases">
        <title>Updated reference genomes for cyclostephanoid diatoms.</title>
        <authorList>
            <person name="Roberts W.R."/>
            <person name="Alverson A.J."/>
        </authorList>
    </citation>
    <scope>NUCLEOTIDE SEQUENCE [LARGE SCALE GENOMIC DNA]</scope>
    <source>
        <strain evidence="2 3">AJA010-31</strain>
    </source>
</reference>
<sequence>MDHDEQIDDAAQNDMQFVDESDANPPALPNSLQFILDNANNDPTNPLFVQETFVPGDNGPPLQTISRYISEESRLRRSGIHPITKLNVRTCACSEPSECRAIMWRWAALDEKSMFPYLRLPGYPKNTTTATSAHIIQFRETVSHHLYGYGAGNNLVTRMHEHKGQDWVAMHHFPPNVRPYVRGDEHQMKQFKWRLPLEIGKEYGLTQKDLCKVPDADGTVGKTYMCAPTATFAQSYAEIEEAEQMHGIRHAAANPAAAAASSSAKANSSKASKSSKSRRKSTQERELDRITRDVEANPRAAALQIFDMKAEIEVLKQRLADATKSQEY</sequence>
<feature type="compositionally biased region" description="Low complexity" evidence="1">
    <location>
        <begin position="251"/>
        <end position="272"/>
    </location>
</feature>
<evidence type="ECO:0000256" key="1">
    <source>
        <dbReference type="SAM" id="MobiDB-lite"/>
    </source>
</evidence>